<dbReference type="AlphaFoldDB" id="K2I7H7"/>
<evidence type="ECO:0000313" key="2">
    <source>
        <dbReference type="EMBL" id="EKE44970.1"/>
    </source>
</evidence>
<feature type="compositionally biased region" description="Basic and acidic residues" evidence="1">
    <location>
        <begin position="1"/>
        <end position="19"/>
    </location>
</feature>
<dbReference type="STRING" id="1231392.OCGS_1005"/>
<reference evidence="2 3" key="1">
    <citation type="journal article" date="2012" name="J. Bacteriol.">
        <title>Draft Genome Sequence of Oceaniovalibus guishaninsula JLT2003T.</title>
        <authorList>
            <person name="Tang K."/>
            <person name="Liu K."/>
            <person name="Jiao N."/>
        </authorList>
    </citation>
    <scope>NUCLEOTIDE SEQUENCE [LARGE SCALE GENOMIC DNA]</scope>
    <source>
        <strain evidence="2 3">JLT2003</strain>
    </source>
</reference>
<organism evidence="2 3">
    <name type="scientific">Oceaniovalibus guishaninsula JLT2003</name>
    <dbReference type="NCBI Taxonomy" id="1231392"/>
    <lineage>
        <taxon>Bacteria</taxon>
        <taxon>Pseudomonadati</taxon>
        <taxon>Pseudomonadota</taxon>
        <taxon>Alphaproteobacteria</taxon>
        <taxon>Rhodobacterales</taxon>
        <taxon>Roseobacteraceae</taxon>
        <taxon>Oceaniovalibus</taxon>
    </lineage>
</organism>
<feature type="region of interest" description="Disordered" evidence="1">
    <location>
        <begin position="1"/>
        <end position="78"/>
    </location>
</feature>
<dbReference type="Proteomes" id="UP000006765">
    <property type="component" value="Unassembled WGS sequence"/>
</dbReference>
<comment type="caution">
    <text evidence="2">The sequence shown here is derived from an EMBL/GenBank/DDBJ whole genome shotgun (WGS) entry which is preliminary data.</text>
</comment>
<protein>
    <submittedName>
        <fullName evidence="2">Uncharacterized protein</fullName>
    </submittedName>
</protein>
<evidence type="ECO:0000256" key="1">
    <source>
        <dbReference type="SAM" id="MobiDB-lite"/>
    </source>
</evidence>
<proteinExistence type="predicted"/>
<sequence>MAERIRSKDGTRETDKFVDDAATPSQQGRAGGGLERQVGTQAEEDRAEQGEGITRVTKQDEKGEGNLGGLHGTGEEKH</sequence>
<accession>K2I7H7</accession>
<dbReference type="EMBL" id="AMGO01000012">
    <property type="protein sequence ID" value="EKE44970.1"/>
    <property type="molecule type" value="Genomic_DNA"/>
</dbReference>
<dbReference type="eggNOG" id="ENOG50332K0">
    <property type="taxonomic scope" value="Bacteria"/>
</dbReference>
<dbReference type="RefSeq" id="WP_007426158.1">
    <property type="nucleotide sequence ID" value="NZ_AMGO01000012.1"/>
</dbReference>
<name>K2I7H7_9RHOB</name>
<keyword evidence="3" id="KW-1185">Reference proteome</keyword>
<evidence type="ECO:0000313" key="3">
    <source>
        <dbReference type="Proteomes" id="UP000006765"/>
    </source>
</evidence>
<gene>
    <name evidence="2" type="ORF">OCGS_1005</name>
</gene>
<dbReference type="OrthoDB" id="7868955at2"/>